<dbReference type="STRING" id="4577.A0A1D6L5H1"/>
<evidence type="ECO:0000256" key="1">
    <source>
        <dbReference type="SAM" id="MobiDB-lite"/>
    </source>
</evidence>
<feature type="region of interest" description="Disordered" evidence="1">
    <location>
        <begin position="558"/>
        <end position="578"/>
    </location>
</feature>
<dbReference type="PaxDb" id="4577-AC191401.3_FGP009"/>
<accession>A0A1D6L5H1</accession>
<protein>
    <submittedName>
        <fullName evidence="2">Uncharacterized protein</fullName>
    </submittedName>
</protein>
<organism evidence="2">
    <name type="scientific">Zea mays</name>
    <name type="common">Maize</name>
    <dbReference type="NCBI Taxonomy" id="4577"/>
    <lineage>
        <taxon>Eukaryota</taxon>
        <taxon>Viridiplantae</taxon>
        <taxon>Streptophyta</taxon>
        <taxon>Embryophyta</taxon>
        <taxon>Tracheophyta</taxon>
        <taxon>Spermatophyta</taxon>
        <taxon>Magnoliopsida</taxon>
        <taxon>Liliopsida</taxon>
        <taxon>Poales</taxon>
        <taxon>Poaceae</taxon>
        <taxon>PACMAD clade</taxon>
        <taxon>Panicoideae</taxon>
        <taxon>Andropogonodae</taxon>
        <taxon>Andropogoneae</taxon>
        <taxon>Tripsacinae</taxon>
        <taxon>Zea</taxon>
    </lineage>
</organism>
<feature type="compositionally biased region" description="Polar residues" evidence="1">
    <location>
        <begin position="558"/>
        <end position="572"/>
    </location>
</feature>
<dbReference type="EMBL" id="CM007647">
    <property type="protein sequence ID" value="ONM09561.1"/>
    <property type="molecule type" value="Genomic_DNA"/>
</dbReference>
<sequence>MVGPPWGSRDGSGFFLVCVEVRYGDTRSRPSELTSSAAKGIICTEIARNRRCLRDSIVMSSGRPRRRATTELQGKVRVKPVDELRRRWASGSNSTFSRDETALTEELDLDVDRIQDEVKLNWLTPDIALRVDADPLKDLRVKGSISRFWGYGDECNEDYLQESGSVETPSKSLIVKKAYMAGYSFQDLVQADRYLDSSTISAQVSAIETPSDLGSKGKFVRNLLTDLVTNKKKTGKPWQGPLPAPRISPPLTLADCPFRVNHRFQRIGEQGSGNMVTISDQSWGRKSDAAQNLKLHARFQASVTEGSTSKKGNTKFRPNWALARLLTRRGKFFGKAQPTNVCPKGVIPYVPPLPRFAAAVNSPTLPVLPSHKPPYKSYAEVVRRGVKAMEDRGKTGFSGYGAGRALGHNEGDRMELRLGQVQGNNAGFGQGSGPFQPATMLGGNCQQIAPNFGGSFFGQGNLVFGQRLQVKGAGTSKGQQVDDGSIEDLEEDGLLDVGWEVADGPTTDLPSELYLDNYVVQKDNNNIQIQKNMGNDVEQMQPHVQANLRKNRLFTISETHAESQPTTIQTKQNQKEDDRGIEATASDALGPLLDRALTELKERQFPHNGSTEDGQVLTDNQLHTPPYQVKKAIMLGHRRGGVKGGRTLSTKIPSNVLKGWWQKGIWRILKEIMML</sequence>
<reference evidence="2" key="1">
    <citation type="submission" date="2015-12" db="EMBL/GenBank/DDBJ databases">
        <title>Update maize B73 reference genome by single molecule sequencing technologies.</title>
        <authorList>
            <consortium name="Maize Genome Sequencing Project"/>
            <person name="Ware D."/>
        </authorList>
    </citation>
    <scope>NUCLEOTIDE SEQUENCE [LARGE SCALE GENOMIC DNA]</scope>
    <source>
        <tissue evidence="2">Seedling</tissue>
    </source>
</reference>
<gene>
    <name evidence="2" type="ORF">ZEAMMB73_Zm00001d034092</name>
</gene>
<dbReference type="ExpressionAtlas" id="A0A1D6L5H1">
    <property type="expression patterns" value="baseline and differential"/>
</dbReference>
<dbReference type="AlphaFoldDB" id="A0A1D6L5H1"/>
<evidence type="ECO:0000313" key="2">
    <source>
        <dbReference type="EMBL" id="ONM09561.1"/>
    </source>
</evidence>
<dbReference type="InParanoid" id="A0A1D6L5H1"/>
<proteinExistence type="predicted"/>
<name>A0A1D6L5H1_MAIZE</name>